<evidence type="ECO:0000256" key="7">
    <source>
        <dbReference type="ARBA" id="ARBA00040674"/>
    </source>
</evidence>
<evidence type="ECO:0000256" key="3">
    <source>
        <dbReference type="ARBA" id="ARBA00022763"/>
    </source>
</evidence>
<dbReference type="GO" id="GO:0033063">
    <property type="term" value="C:Rad51B-Rad51C-Rad51D-XRCC2 complex"/>
    <property type="evidence" value="ECO:0007669"/>
    <property type="project" value="TreeGrafter"/>
</dbReference>
<dbReference type="OrthoDB" id="5957327at2759"/>
<dbReference type="GO" id="GO:0007131">
    <property type="term" value="P:reciprocal meiotic recombination"/>
    <property type="evidence" value="ECO:0007669"/>
    <property type="project" value="TreeGrafter"/>
</dbReference>
<dbReference type="InterPro" id="IPR016467">
    <property type="entry name" value="DNA_recomb/repair_RecA-like"/>
</dbReference>
<keyword evidence="10" id="KW-1185">Reference proteome</keyword>
<comment type="subcellular location">
    <subcellularLocation>
        <location evidence="1">Nucleus</location>
    </subcellularLocation>
</comment>
<dbReference type="Pfam" id="PF08423">
    <property type="entry name" value="Rad51"/>
    <property type="match status" value="2"/>
</dbReference>
<dbReference type="GO" id="GO:0005657">
    <property type="term" value="C:replication fork"/>
    <property type="evidence" value="ECO:0007669"/>
    <property type="project" value="TreeGrafter"/>
</dbReference>
<evidence type="ECO:0000256" key="6">
    <source>
        <dbReference type="ARBA" id="ARBA00023242"/>
    </source>
</evidence>
<dbReference type="GO" id="GO:0000400">
    <property type="term" value="F:four-way junction DNA binding"/>
    <property type="evidence" value="ECO:0007669"/>
    <property type="project" value="TreeGrafter"/>
</dbReference>
<dbReference type="SUPFAM" id="SSF52540">
    <property type="entry name" value="P-loop containing nucleoside triphosphate hydrolases"/>
    <property type="match status" value="1"/>
</dbReference>
<organism evidence="9 10">
    <name type="scientific">Paragonimus heterotremus</name>
    <dbReference type="NCBI Taxonomy" id="100268"/>
    <lineage>
        <taxon>Eukaryota</taxon>
        <taxon>Metazoa</taxon>
        <taxon>Spiralia</taxon>
        <taxon>Lophotrochozoa</taxon>
        <taxon>Platyhelminthes</taxon>
        <taxon>Trematoda</taxon>
        <taxon>Digenea</taxon>
        <taxon>Plagiorchiida</taxon>
        <taxon>Troglotremata</taxon>
        <taxon>Troglotrematidae</taxon>
        <taxon>Paragonimus</taxon>
    </lineage>
</organism>
<keyword evidence="2" id="KW-0547">Nucleotide-binding</keyword>
<dbReference type="AlphaFoldDB" id="A0A8J4TGQ7"/>
<keyword evidence="6" id="KW-0539">Nucleus</keyword>
<feature type="domain" description="RecA family profile 1" evidence="8">
    <location>
        <begin position="110"/>
        <end position="303"/>
    </location>
</feature>
<evidence type="ECO:0000313" key="9">
    <source>
        <dbReference type="EMBL" id="KAF5402477.1"/>
    </source>
</evidence>
<dbReference type="EMBL" id="LUCH01001789">
    <property type="protein sequence ID" value="KAF5402477.1"/>
    <property type="molecule type" value="Genomic_DNA"/>
</dbReference>
<comment type="caution">
    <text evidence="9">The sequence shown here is derived from an EMBL/GenBank/DDBJ whole genome shotgun (WGS) entry which is preliminary data.</text>
</comment>
<dbReference type="InterPro" id="IPR027417">
    <property type="entry name" value="P-loop_NTPase"/>
</dbReference>
<reference evidence="9" key="1">
    <citation type="submission" date="2019-05" db="EMBL/GenBank/DDBJ databases">
        <title>Annotation for the trematode Paragonimus heterotremus.</title>
        <authorList>
            <person name="Choi Y.-J."/>
        </authorList>
    </citation>
    <scope>NUCLEOTIDE SEQUENCE</scope>
    <source>
        <strain evidence="9">LC</strain>
    </source>
</reference>
<dbReference type="PROSITE" id="PS50162">
    <property type="entry name" value="RECA_2"/>
    <property type="match status" value="1"/>
</dbReference>
<dbReference type="InterPro" id="IPR020588">
    <property type="entry name" value="RecA_ATP-bd"/>
</dbReference>
<dbReference type="CDD" id="cd19492">
    <property type="entry name" value="Rad51C"/>
    <property type="match status" value="1"/>
</dbReference>
<keyword evidence="4" id="KW-0067">ATP-binding</keyword>
<name>A0A8J4TGQ7_9TREM</name>
<dbReference type="InterPro" id="IPR052093">
    <property type="entry name" value="HR_Repair_Mediator"/>
</dbReference>
<dbReference type="PIRSF" id="PIRSF005856">
    <property type="entry name" value="Rad51"/>
    <property type="match status" value="1"/>
</dbReference>
<evidence type="ECO:0000256" key="4">
    <source>
        <dbReference type="ARBA" id="ARBA00022840"/>
    </source>
</evidence>
<dbReference type="PANTHER" id="PTHR46239">
    <property type="entry name" value="DNA REPAIR PROTEIN RAD51 HOMOLOG 3 RAD51C"/>
    <property type="match status" value="1"/>
</dbReference>
<protein>
    <recommendedName>
        <fullName evidence="7">DNA repair protein RAD51 homolog 3</fullName>
    </recommendedName>
</protein>
<dbReference type="Gene3D" id="3.40.50.300">
    <property type="entry name" value="P-loop containing nucleotide triphosphate hydrolases"/>
    <property type="match status" value="1"/>
</dbReference>
<keyword evidence="3" id="KW-0227">DNA damage</keyword>
<dbReference type="GO" id="GO:0008821">
    <property type="term" value="F:crossover junction DNA endonuclease activity"/>
    <property type="evidence" value="ECO:0007669"/>
    <property type="project" value="TreeGrafter"/>
</dbReference>
<gene>
    <name evidence="9" type="ORF">PHET_04299</name>
</gene>
<evidence type="ECO:0000259" key="8">
    <source>
        <dbReference type="PROSITE" id="PS50162"/>
    </source>
</evidence>
<dbReference type="GO" id="GO:0000707">
    <property type="term" value="P:meiotic DNA recombinase assembly"/>
    <property type="evidence" value="ECO:0007669"/>
    <property type="project" value="TreeGrafter"/>
</dbReference>
<evidence type="ECO:0000256" key="1">
    <source>
        <dbReference type="ARBA" id="ARBA00004123"/>
    </source>
</evidence>
<evidence type="ECO:0000256" key="2">
    <source>
        <dbReference type="ARBA" id="ARBA00022741"/>
    </source>
</evidence>
<dbReference type="PANTHER" id="PTHR46239:SF1">
    <property type="entry name" value="DNA REPAIR PROTEIN RAD51 HOMOLOG 3"/>
    <property type="match status" value="1"/>
</dbReference>
<dbReference type="GO" id="GO:0005524">
    <property type="term" value="F:ATP binding"/>
    <property type="evidence" value="ECO:0007669"/>
    <property type="project" value="UniProtKB-KW"/>
</dbReference>
<accession>A0A8J4TGQ7</accession>
<dbReference type="InterPro" id="IPR013632">
    <property type="entry name" value="Rad51_C"/>
</dbReference>
<proteinExistence type="predicted"/>
<dbReference type="GO" id="GO:0140664">
    <property type="term" value="F:ATP-dependent DNA damage sensor activity"/>
    <property type="evidence" value="ECO:0007669"/>
    <property type="project" value="InterPro"/>
</dbReference>
<keyword evidence="5" id="KW-0234">DNA repair</keyword>
<dbReference type="Proteomes" id="UP000748531">
    <property type="component" value="Unassembled WGS sequence"/>
</dbReference>
<evidence type="ECO:0000313" key="10">
    <source>
        <dbReference type="Proteomes" id="UP000748531"/>
    </source>
</evidence>
<sequence>MPCSVRMAHPMLSDPGFRELISLPLSASVLQGLSRAGYTTVSEAAGLTVERMASICGVDFDAARTALRVMRRYYDLTSDRPAGLPSCLIKMPTAYELLIGSESNETGVPCPNAVVSMCRSLDDVLGGGFPTRKLTEVCGEPGVGKTQICIQLSLTVQLPQWFGGMDGEAVFVDTEGNFVPRRARQMAEALVEHCRRHLVMTADTVPSELDRDKHCPNVDSLLSGIHYIRATDHVELLAACQRLHQFCESHPKVRLIVVDSIALPFRYDFDDIPQRNRMLVCIAQCLLKVADHQNAAIVLTNQITTRMHSKLSDDPSDSNSHLVPALGESWGHICSVRVFLTRLAGSARHIKLLKHPGRPAATGTYQITAAGIRDCVTR</sequence>
<dbReference type="GO" id="GO:0033065">
    <property type="term" value="C:Rad51C-XRCC3 complex"/>
    <property type="evidence" value="ECO:0007669"/>
    <property type="project" value="TreeGrafter"/>
</dbReference>
<evidence type="ECO:0000256" key="5">
    <source>
        <dbReference type="ARBA" id="ARBA00023204"/>
    </source>
</evidence>